<reference evidence="1 2" key="1">
    <citation type="submission" date="2015-09" db="EMBL/GenBank/DDBJ databases">
        <title>Genome sequence of Acetobacterium wieringae DSM 1911.</title>
        <authorList>
            <person name="Poehlein A."/>
            <person name="Bengelsdorf F.R."/>
            <person name="Schiel-Bengelsdorf B."/>
            <person name="Duerre P."/>
            <person name="Daniel R."/>
        </authorList>
    </citation>
    <scope>NUCLEOTIDE SEQUENCE [LARGE SCALE GENOMIC DNA]</scope>
    <source>
        <strain evidence="1 2">DSM 1911</strain>
    </source>
</reference>
<dbReference type="STRING" id="52694.ACWI_00080"/>
<evidence type="ECO:0000313" key="2">
    <source>
        <dbReference type="Proteomes" id="UP000176244"/>
    </source>
</evidence>
<accession>A0A1F2PP07</accession>
<proteinExistence type="predicted"/>
<gene>
    <name evidence="1" type="ORF">ACWI_00080</name>
</gene>
<organism evidence="1 2">
    <name type="scientific">Acetobacterium wieringae</name>
    <dbReference type="NCBI Taxonomy" id="52694"/>
    <lineage>
        <taxon>Bacteria</taxon>
        <taxon>Bacillati</taxon>
        <taxon>Bacillota</taxon>
        <taxon>Clostridia</taxon>
        <taxon>Eubacteriales</taxon>
        <taxon>Eubacteriaceae</taxon>
        <taxon>Acetobacterium</taxon>
    </lineage>
</organism>
<dbReference type="RefSeq" id="WP_070369409.1">
    <property type="nucleotide sequence ID" value="NZ_CP097897.1"/>
</dbReference>
<dbReference type="Proteomes" id="UP000176244">
    <property type="component" value="Unassembled WGS sequence"/>
</dbReference>
<comment type="caution">
    <text evidence="1">The sequence shown here is derived from an EMBL/GenBank/DDBJ whole genome shotgun (WGS) entry which is preliminary data.</text>
</comment>
<evidence type="ECO:0000313" key="1">
    <source>
        <dbReference type="EMBL" id="OFV72406.1"/>
    </source>
</evidence>
<name>A0A1F2PP07_9FIRM</name>
<sequence length="100" mass="11315">MKKILAKAQCEGWTYLEQGLVCGNRMEFIKNEKRIGITLNPATYQLTNMSPSQMQVVMKADALYSGNNPIVAKIRNLSFEDQTNLTGVAREIFLLICEEE</sequence>
<protein>
    <submittedName>
        <fullName evidence="1">Uncharacterized protein</fullName>
    </submittedName>
</protein>
<dbReference type="AlphaFoldDB" id="A0A1F2PP07"/>
<dbReference type="OrthoDB" id="1779528at2"/>
<dbReference type="EMBL" id="LKEU01000009">
    <property type="protein sequence ID" value="OFV72406.1"/>
    <property type="molecule type" value="Genomic_DNA"/>
</dbReference>